<dbReference type="RefSeq" id="WP_209212817.1">
    <property type="nucleotide sequence ID" value="NZ_JAFFZM010000014.1"/>
</dbReference>
<evidence type="ECO:0008006" key="3">
    <source>
        <dbReference type="Google" id="ProtNLM"/>
    </source>
</evidence>
<gene>
    <name evidence="1" type="ORF">JW613_23000</name>
</gene>
<name>A0ABS3Y0M8_9ACTN</name>
<reference evidence="1 2" key="1">
    <citation type="submission" date="2021-02" db="EMBL/GenBank/DDBJ databases">
        <title>Streptomyces spirodelae sp. nov., isolated from duckweed.</title>
        <authorList>
            <person name="Saimee Y."/>
            <person name="Duangmal K."/>
        </authorList>
    </citation>
    <scope>NUCLEOTIDE SEQUENCE [LARGE SCALE GENOMIC DNA]</scope>
    <source>
        <strain evidence="1 2">DSM 42105</strain>
    </source>
</reference>
<dbReference type="GeneID" id="96261481"/>
<dbReference type="Proteomes" id="UP000721954">
    <property type="component" value="Unassembled WGS sequence"/>
</dbReference>
<protein>
    <recommendedName>
        <fullName evidence="3">Lantibiotic dehydratase N-terminal domain-containing protein</fullName>
    </recommendedName>
</protein>
<accession>A0ABS3Y0M8</accession>
<evidence type="ECO:0000313" key="2">
    <source>
        <dbReference type="Proteomes" id="UP000721954"/>
    </source>
</evidence>
<sequence length="864" mass="93838">MTTPSADRLRARSGVPELTRVAGLPAACCPLPGARTAELLDRHAELSGALEELRPQVEDVLYALVPLLDDARELRRAVLAARRAAHRAAPPGWDEQTGARVGEYADQEARATLRRWQELTAAAQAVAAELDKEVARDRAAAEETLTAALEDPGFAHSLALATPDWVRYGSARRTRKRQRAMRTLYSYTVRAAAKTSPFARLTTVGAPGRDHCGEAVQQVSATVAFTALHALARSPYTAPLLRYRPAAVRPAAVRPAAVRPAGSGEEAAEEDVRELMLHPEYVATGGVTWRIDHVGEAGLAAHWARRLADCCDEDDGTLRHEAALRALGGTDPFRRFLRMLDSGVLAPVAPWRRGEDPVSVLLGLTAGAGSDGPAVVGQLRELAAEQARMARPARAGDDGPRRRAEAVTRVRELARDWAREAGWDRFEPTEVWYEDAVTDLRLPPVLEDEDTAADLRRLGAEIRPRLFRSHLYDELVRRFVATYGKGGSCTDVLGFAMRCGAETDRDPELERAAQLDLAAREDPGERAWLPVGPSSAPPAAAVLFQRIEGGRDERGEGGPRMVVNQFNPGTGGLLTRFKGLLGGGFADALRTHVRRCWPHAVHHHEMVLWTECSTAQAQSSGLLPPLTVPGELDAPGALPLSATRLVHDPRQDTLTLLAPDGQPLAAAYTGLVPTHLFPKFARFLAVLADPWVNGSPLSDYRMPFQLPREPERVVALGRRTLGGEGRVVTRRASWIVPVHRLPLPVAGSGSDAEAVAAADAFRRAHGMPREVFAYLLPAAGGGMSPDHDRKPLWIRLDSAVSLDVLAHWITPSTGHVRLVEALPAHDQHPQRDRDGERRATEHAVLLHWAGTEAGPSGTDREGER</sequence>
<organism evidence="1 2">
    <name type="scientific">Streptomyces smyrnaeus</name>
    <dbReference type="NCBI Taxonomy" id="1387713"/>
    <lineage>
        <taxon>Bacteria</taxon>
        <taxon>Bacillati</taxon>
        <taxon>Actinomycetota</taxon>
        <taxon>Actinomycetes</taxon>
        <taxon>Kitasatosporales</taxon>
        <taxon>Streptomycetaceae</taxon>
        <taxon>Streptomyces</taxon>
    </lineage>
</organism>
<dbReference type="EMBL" id="JAFFZM010000014">
    <property type="protein sequence ID" value="MBO8201144.1"/>
    <property type="molecule type" value="Genomic_DNA"/>
</dbReference>
<comment type="caution">
    <text evidence="1">The sequence shown here is derived from an EMBL/GenBank/DDBJ whole genome shotgun (WGS) entry which is preliminary data.</text>
</comment>
<keyword evidence="2" id="KW-1185">Reference proteome</keyword>
<evidence type="ECO:0000313" key="1">
    <source>
        <dbReference type="EMBL" id="MBO8201144.1"/>
    </source>
</evidence>
<proteinExistence type="predicted"/>